<dbReference type="EC" id="2.1.1.221" evidence="1"/>
<dbReference type="GO" id="GO:0002939">
    <property type="term" value="P:tRNA N1-guanine methylation"/>
    <property type="evidence" value="ECO:0007669"/>
    <property type="project" value="TreeGrafter"/>
</dbReference>
<dbReference type="Proteomes" id="UP000186804">
    <property type="component" value="Unassembled WGS sequence"/>
</dbReference>
<comment type="catalytic activity">
    <reaction evidence="5">
        <text>guanosine(9) in tRNA + S-adenosyl-L-methionine = N(1)-methylguanosine(9) in tRNA + S-adenosyl-L-homocysteine + H(+)</text>
        <dbReference type="Rhea" id="RHEA:43156"/>
        <dbReference type="Rhea" id="RHEA-COMP:10367"/>
        <dbReference type="Rhea" id="RHEA-COMP:10368"/>
        <dbReference type="ChEBI" id="CHEBI:15378"/>
        <dbReference type="ChEBI" id="CHEBI:57856"/>
        <dbReference type="ChEBI" id="CHEBI:59789"/>
        <dbReference type="ChEBI" id="CHEBI:73542"/>
        <dbReference type="ChEBI" id="CHEBI:74269"/>
        <dbReference type="EC" id="2.1.1.221"/>
    </reaction>
</comment>
<keyword evidence="4" id="KW-0949">S-adenosyl-L-methionine</keyword>
<dbReference type="EMBL" id="LRBS01000010">
    <property type="protein sequence ID" value="OII78067.1"/>
    <property type="molecule type" value="Genomic_DNA"/>
</dbReference>
<protein>
    <recommendedName>
        <fullName evidence="1">tRNA (guanine(9)-N(1))-methyltransferase</fullName>
        <ecNumber evidence="1">2.1.1.221</ecNumber>
    </recommendedName>
</protein>
<dbReference type="InterPro" id="IPR007356">
    <property type="entry name" value="tRNA_m1G_MeTrfase_euk"/>
</dbReference>
<dbReference type="AlphaFoldDB" id="A0A1J4MX38"/>
<sequence length="165" mass="18872">MTENSADTTNTEKSINLDSNTLISDSKGRRSNRKGRQIRESINYLEILKSSPTIIVDCSFDDKHSDRNVKSLVVQLSISYSVIRKSSLPFTMIICGMSERLKKGLTKTNAEKWFGVTITQRNLDLVLKDLRNRNIVYLSADSDDHLDLSSEVRYTSDDIYCWRVN</sequence>
<keyword evidence="9" id="KW-1185">Reference proteome</keyword>
<dbReference type="PROSITE" id="PS51675">
    <property type="entry name" value="SAM_MT_TRM10"/>
    <property type="match status" value="1"/>
</dbReference>
<keyword evidence="2 8" id="KW-0489">Methyltransferase</keyword>
<accession>A0A1J4MX38</accession>
<evidence type="ECO:0000256" key="2">
    <source>
        <dbReference type="ARBA" id="ARBA00022603"/>
    </source>
</evidence>
<dbReference type="OrthoDB" id="278300at2759"/>
<dbReference type="CDD" id="cd18089">
    <property type="entry name" value="SPOUT_Trm10-like"/>
    <property type="match status" value="1"/>
</dbReference>
<comment type="caution">
    <text evidence="8">The sequence shown here is derived from an EMBL/GenBank/DDBJ whole genome shotgun (WGS) entry which is preliminary data.</text>
</comment>
<dbReference type="InterPro" id="IPR028564">
    <property type="entry name" value="MT_TRM10-typ"/>
</dbReference>
<evidence type="ECO:0000256" key="3">
    <source>
        <dbReference type="ARBA" id="ARBA00022679"/>
    </source>
</evidence>
<evidence type="ECO:0000256" key="4">
    <source>
        <dbReference type="ARBA" id="ARBA00022691"/>
    </source>
</evidence>
<organism evidence="8 9">
    <name type="scientific">Cryptosporidium andersoni</name>
    <dbReference type="NCBI Taxonomy" id="117008"/>
    <lineage>
        <taxon>Eukaryota</taxon>
        <taxon>Sar</taxon>
        <taxon>Alveolata</taxon>
        <taxon>Apicomplexa</taxon>
        <taxon>Conoidasida</taxon>
        <taxon>Coccidia</taxon>
        <taxon>Eucoccidiorida</taxon>
        <taxon>Eimeriorina</taxon>
        <taxon>Cryptosporidiidae</taxon>
        <taxon>Cryptosporidium</taxon>
    </lineage>
</organism>
<feature type="compositionally biased region" description="Polar residues" evidence="6">
    <location>
        <begin position="1"/>
        <end position="24"/>
    </location>
</feature>
<name>A0A1J4MX38_9CRYT</name>
<dbReference type="Gene3D" id="3.40.1280.30">
    <property type="match status" value="1"/>
</dbReference>
<dbReference type="GO" id="GO:0005634">
    <property type="term" value="C:nucleus"/>
    <property type="evidence" value="ECO:0007669"/>
    <property type="project" value="TreeGrafter"/>
</dbReference>
<dbReference type="PANTHER" id="PTHR13563">
    <property type="entry name" value="TRNA (GUANINE-9-) METHYLTRANSFERASE"/>
    <property type="match status" value="1"/>
</dbReference>
<keyword evidence="3 8" id="KW-0808">Transferase</keyword>
<evidence type="ECO:0000313" key="9">
    <source>
        <dbReference type="Proteomes" id="UP000186804"/>
    </source>
</evidence>
<evidence type="ECO:0000256" key="5">
    <source>
        <dbReference type="ARBA" id="ARBA00048434"/>
    </source>
</evidence>
<dbReference type="GO" id="GO:0008168">
    <property type="term" value="F:methyltransferase activity"/>
    <property type="evidence" value="ECO:0007669"/>
    <property type="project" value="UniProtKB-KW"/>
</dbReference>
<gene>
    <name evidence="8" type="ORF">cand_037150</name>
</gene>
<dbReference type="RefSeq" id="XP_067069913.1">
    <property type="nucleotide sequence ID" value="XM_067213940.1"/>
</dbReference>
<proteinExistence type="predicted"/>
<dbReference type="PANTHER" id="PTHR13563:SF13">
    <property type="entry name" value="TRNA METHYLTRANSFERASE 10 HOMOLOG A"/>
    <property type="match status" value="1"/>
</dbReference>
<dbReference type="VEuPathDB" id="CryptoDB:cand_037150"/>
<feature type="region of interest" description="Disordered" evidence="6">
    <location>
        <begin position="1"/>
        <end position="35"/>
    </location>
</feature>
<dbReference type="InterPro" id="IPR038459">
    <property type="entry name" value="MT_TRM10-typ_sf"/>
</dbReference>
<dbReference type="GeneID" id="92367899"/>
<dbReference type="GO" id="GO:0000049">
    <property type="term" value="F:tRNA binding"/>
    <property type="evidence" value="ECO:0007669"/>
    <property type="project" value="TreeGrafter"/>
</dbReference>
<evidence type="ECO:0000313" key="8">
    <source>
        <dbReference type="EMBL" id="OII78067.1"/>
    </source>
</evidence>
<reference evidence="8 9" key="1">
    <citation type="submission" date="2016-10" db="EMBL/GenBank/DDBJ databases">
        <title>Reductive evolution of mitochondrial metabolism and differential evolution of invasion-related proteins in Cryptosporidium.</title>
        <authorList>
            <person name="Liu S."/>
            <person name="Roellig D.M."/>
            <person name="Guo Y."/>
            <person name="Li N."/>
            <person name="Frace M.A."/>
            <person name="Tang K."/>
            <person name="Zhang L."/>
            <person name="Feng Y."/>
            <person name="Xiao L."/>
        </authorList>
    </citation>
    <scope>NUCLEOTIDE SEQUENCE [LARGE SCALE GENOMIC DNA]</scope>
    <source>
        <strain evidence="8">30847</strain>
    </source>
</reference>
<evidence type="ECO:0000256" key="1">
    <source>
        <dbReference type="ARBA" id="ARBA00012797"/>
    </source>
</evidence>
<feature type="domain" description="SAM-dependent MTase TRM10-type" evidence="7">
    <location>
        <begin position="34"/>
        <end position="165"/>
    </location>
</feature>
<evidence type="ECO:0000259" key="7">
    <source>
        <dbReference type="PROSITE" id="PS51675"/>
    </source>
</evidence>
<evidence type="ECO:0000256" key="6">
    <source>
        <dbReference type="SAM" id="MobiDB-lite"/>
    </source>
</evidence>